<evidence type="ECO:0000313" key="3">
    <source>
        <dbReference type="Proteomes" id="UP000030765"/>
    </source>
</evidence>
<dbReference type="AlphaFoldDB" id="A0A084W6W4"/>
<proteinExistence type="predicted"/>
<protein>
    <submittedName>
        <fullName evidence="1 2">Uncharacterized protein</fullName>
    </submittedName>
</protein>
<reference evidence="2" key="2">
    <citation type="submission" date="2020-05" db="UniProtKB">
        <authorList>
            <consortium name="EnsemblMetazoa"/>
        </authorList>
    </citation>
    <scope>IDENTIFICATION</scope>
</reference>
<reference evidence="1 3" key="1">
    <citation type="journal article" date="2014" name="BMC Genomics">
        <title>Genome sequence of Anopheles sinensis provides insight into genetics basis of mosquito competence for malaria parasites.</title>
        <authorList>
            <person name="Zhou D."/>
            <person name="Zhang D."/>
            <person name="Ding G."/>
            <person name="Shi L."/>
            <person name="Hou Q."/>
            <person name="Ye Y."/>
            <person name="Xu Y."/>
            <person name="Zhou H."/>
            <person name="Xiong C."/>
            <person name="Li S."/>
            <person name="Yu J."/>
            <person name="Hong S."/>
            <person name="Yu X."/>
            <person name="Zou P."/>
            <person name="Chen C."/>
            <person name="Chang X."/>
            <person name="Wang W."/>
            <person name="Lv Y."/>
            <person name="Sun Y."/>
            <person name="Ma L."/>
            <person name="Shen B."/>
            <person name="Zhu C."/>
        </authorList>
    </citation>
    <scope>NUCLEOTIDE SEQUENCE [LARGE SCALE GENOMIC DNA]</scope>
</reference>
<name>A0A084W6W4_ANOSI</name>
<dbReference type="EMBL" id="KE525311">
    <property type="protein sequence ID" value="KFB45958.1"/>
    <property type="molecule type" value="Genomic_DNA"/>
</dbReference>
<accession>A0A084W6W4</accession>
<dbReference type="EMBL" id="ATLV01020993">
    <property type="status" value="NOT_ANNOTATED_CDS"/>
    <property type="molecule type" value="Genomic_DNA"/>
</dbReference>
<dbReference type="EnsemblMetazoa" id="ASIC013923-RA">
    <property type="protein sequence ID" value="ASIC013923-PA"/>
    <property type="gene ID" value="ASIC013923"/>
</dbReference>
<keyword evidence="3" id="KW-1185">Reference proteome</keyword>
<gene>
    <name evidence="1" type="ORF">ZHAS_00013923</name>
</gene>
<evidence type="ECO:0000313" key="2">
    <source>
        <dbReference type="EnsemblMetazoa" id="ASIC013923-PA"/>
    </source>
</evidence>
<organism evidence="1">
    <name type="scientific">Anopheles sinensis</name>
    <name type="common">Mosquito</name>
    <dbReference type="NCBI Taxonomy" id="74873"/>
    <lineage>
        <taxon>Eukaryota</taxon>
        <taxon>Metazoa</taxon>
        <taxon>Ecdysozoa</taxon>
        <taxon>Arthropoda</taxon>
        <taxon>Hexapoda</taxon>
        <taxon>Insecta</taxon>
        <taxon>Pterygota</taxon>
        <taxon>Neoptera</taxon>
        <taxon>Endopterygota</taxon>
        <taxon>Diptera</taxon>
        <taxon>Nematocera</taxon>
        <taxon>Culicoidea</taxon>
        <taxon>Culicidae</taxon>
        <taxon>Anophelinae</taxon>
        <taxon>Anopheles</taxon>
    </lineage>
</organism>
<sequence>MLAPIVTGSGGTVVLVPGRTFPRAVVVVNRAGTHGHKVRIPALGRVFYFRWCLV</sequence>
<evidence type="ECO:0000313" key="1">
    <source>
        <dbReference type="EMBL" id="KFB45958.1"/>
    </source>
</evidence>
<dbReference type="Proteomes" id="UP000030765">
    <property type="component" value="Unassembled WGS sequence"/>
</dbReference>
<dbReference type="VEuPathDB" id="VectorBase:ASIC013923"/>